<keyword evidence="7" id="KW-1185">Reference proteome</keyword>
<evidence type="ECO:0000256" key="2">
    <source>
        <dbReference type="ARBA" id="ARBA00023015"/>
    </source>
</evidence>
<reference evidence="7" key="1">
    <citation type="journal article" date="2018" name="Genome Announc.">
        <title>Complete genome sequence of a Dickeya fangzhongdai type strain causing bleeding canker of pear tree trunks.</title>
        <authorList>
            <person name="Zhao Y."/>
            <person name="Tian Y."/>
            <person name="Li X."/>
            <person name="Hu B."/>
        </authorList>
    </citation>
    <scope>NUCLEOTIDE SEQUENCE [LARGE SCALE GENOMIC DNA]</scope>
    <source>
        <strain evidence="7">DSM 101947</strain>
    </source>
</reference>
<dbReference type="Pfam" id="PF00126">
    <property type="entry name" value="HTH_1"/>
    <property type="match status" value="1"/>
</dbReference>
<dbReference type="GO" id="GO:0003700">
    <property type="term" value="F:DNA-binding transcription factor activity"/>
    <property type="evidence" value="ECO:0007669"/>
    <property type="project" value="InterPro"/>
</dbReference>
<evidence type="ECO:0000256" key="1">
    <source>
        <dbReference type="ARBA" id="ARBA00009437"/>
    </source>
</evidence>
<comment type="similarity">
    <text evidence="1">Belongs to the LysR transcriptional regulatory family.</text>
</comment>
<keyword evidence="4" id="KW-0804">Transcription</keyword>
<evidence type="ECO:0000256" key="4">
    <source>
        <dbReference type="ARBA" id="ARBA00023163"/>
    </source>
</evidence>
<organism evidence="6 7">
    <name type="scientific">Dickeya fangzhongdai</name>
    <dbReference type="NCBI Taxonomy" id="1778540"/>
    <lineage>
        <taxon>Bacteria</taxon>
        <taxon>Pseudomonadati</taxon>
        <taxon>Pseudomonadota</taxon>
        <taxon>Gammaproteobacteria</taxon>
        <taxon>Enterobacterales</taxon>
        <taxon>Pectobacteriaceae</taxon>
        <taxon>Dickeya</taxon>
    </lineage>
</organism>
<evidence type="ECO:0000313" key="7">
    <source>
        <dbReference type="Proteomes" id="UP000231901"/>
    </source>
</evidence>
<dbReference type="Gene3D" id="3.40.190.10">
    <property type="entry name" value="Periplasmic binding protein-like II"/>
    <property type="match status" value="2"/>
</dbReference>
<dbReference type="InterPro" id="IPR036388">
    <property type="entry name" value="WH-like_DNA-bd_sf"/>
</dbReference>
<keyword evidence="2" id="KW-0805">Transcription regulation</keyword>
<dbReference type="GO" id="GO:0003677">
    <property type="term" value="F:DNA binding"/>
    <property type="evidence" value="ECO:0007669"/>
    <property type="project" value="UniProtKB-KW"/>
</dbReference>
<dbReference type="Proteomes" id="UP000231901">
    <property type="component" value="Chromosome"/>
</dbReference>
<feature type="domain" description="HTH lysR-type" evidence="5">
    <location>
        <begin position="35"/>
        <end position="92"/>
    </location>
</feature>
<proteinExistence type="inferred from homology"/>
<protein>
    <submittedName>
        <fullName evidence="6">LysR family transcriptional regulator</fullName>
    </submittedName>
</protein>
<dbReference type="KEGG" id="dfn:CVE23_22470"/>
<dbReference type="InterPro" id="IPR000847">
    <property type="entry name" value="LysR_HTH_N"/>
</dbReference>
<evidence type="ECO:0000313" key="6">
    <source>
        <dbReference type="EMBL" id="ATZ96495.1"/>
    </source>
</evidence>
<gene>
    <name evidence="6" type="ORF">CVE23_22470</name>
</gene>
<accession>A0A2K8QTS2</accession>
<evidence type="ECO:0000259" key="5">
    <source>
        <dbReference type="PROSITE" id="PS50931"/>
    </source>
</evidence>
<dbReference type="SUPFAM" id="SSF53850">
    <property type="entry name" value="Periplasmic binding protein-like II"/>
    <property type="match status" value="1"/>
</dbReference>
<dbReference type="InterPro" id="IPR005119">
    <property type="entry name" value="LysR_subst-bd"/>
</dbReference>
<sequence>MIDSSGCQLNRQVIMHEVQYYQFMVNIMHPQLRRLDLNLLLVFDAIFRHQSVTRAAAELAMSNSALSHALSRLRKTLNDELFYRSGQEMRPTVFAQKLAATIGDGLRLLEQGFSLRPGFDPASSHESFTFSVTDYTAFCVFPALTAALQSLAPHLQFQLIHSDQKVAFEELLAGRVDFALGFTEFADHMHEDIHDIDWMEDDYVAITATRFRDNLTPLSLEEYLNARHLVITPWNEMRGAIDYELDKLGKQRTIALRMPSLLAAPAIIGQSNLLMTLPRFAAGHLAALTDCALHELPFPVPPYRVKIYYHQRHQRRAADRWLAAQIKQLAPLSRPAASA</sequence>
<keyword evidence="3" id="KW-0238">DNA-binding</keyword>
<dbReference type="Pfam" id="PF03466">
    <property type="entry name" value="LysR_substrate"/>
    <property type="match status" value="1"/>
</dbReference>
<dbReference type="Gene3D" id="1.10.10.10">
    <property type="entry name" value="Winged helix-like DNA-binding domain superfamily/Winged helix DNA-binding domain"/>
    <property type="match status" value="1"/>
</dbReference>
<dbReference type="AlphaFoldDB" id="A0A2K8QTS2"/>
<name>A0A2K8QTS2_9GAMM</name>
<dbReference type="InterPro" id="IPR050389">
    <property type="entry name" value="LysR-type_TF"/>
</dbReference>
<evidence type="ECO:0000256" key="3">
    <source>
        <dbReference type="ARBA" id="ARBA00023125"/>
    </source>
</evidence>
<dbReference type="PANTHER" id="PTHR30118">
    <property type="entry name" value="HTH-TYPE TRANSCRIPTIONAL REGULATOR LEUO-RELATED"/>
    <property type="match status" value="1"/>
</dbReference>
<dbReference type="InterPro" id="IPR036390">
    <property type="entry name" value="WH_DNA-bd_sf"/>
</dbReference>
<dbReference type="SUPFAM" id="SSF46785">
    <property type="entry name" value="Winged helix' DNA-binding domain"/>
    <property type="match status" value="1"/>
</dbReference>
<dbReference type="EMBL" id="CP025003">
    <property type="protein sequence ID" value="ATZ96495.1"/>
    <property type="molecule type" value="Genomic_DNA"/>
</dbReference>
<dbReference type="PANTHER" id="PTHR30118:SF15">
    <property type="entry name" value="TRANSCRIPTIONAL REGULATORY PROTEIN"/>
    <property type="match status" value="1"/>
</dbReference>
<dbReference type="PROSITE" id="PS50931">
    <property type="entry name" value="HTH_LYSR"/>
    <property type="match status" value="1"/>
</dbReference>